<dbReference type="Proteomes" id="UP000681720">
    <property type="component" value="Unassembled WGS sequence"/>
</dbReference>
<gene>
    <name evidence="1" type="ORF">GIL414_LOCUS68188</name>
</gene>
<dbReference type="EMBL" id="CAJOBJ010327497">
    <property type="protein sequence ID" value="CAF5177500.1"/>
    <property type="molecule type" value="Genomic_DNA"/>
</dbReference>
<comment type="caution">
    <text evidence="1">The sequence shown here is derived from an EMBL/GenBank/DDBJ whole genome shotgun (WGS) entry which is preliminary data.</text>
</comment>
<reference evidence="1" key="1">
    <citation type="submission" date="2021-02" db="EMBL/GenBank/DDBJ databases">
        <authorList>
            <person name="Nowell W R."/>
        </authorList>
    </citation>
    <scope>NUCLEOTIDE SEQUENCE</scope>
</reference>
<organism evidence="1 2">
    <name type="scientific">Rotaria magnacalcarata</name>
    <dbReference type="NCBI Taxonomy" id="392030"/>
    <lineage>
        <taxon>Eukaryota</taxon>
        <taxon>Metazoa</taxon>
        <taxon>Spiralia</taxon>
        <taxon>Gnathifera</taxon>
        <taxon>Rotifera</taxon>
        <taxon>Eurotatoria</taxon>
        <taxon>Bdelloidea</taxon>
        <taxon>Philodinida</taxon>
        <taxon>Philodinidae</taxon>
        <taxon>Rotaria</taxon>
    </lineage>
</organism>
<protein>
    <submittedName>
        <fullName evidence="1">Uncharacterized protein</fullName>
    </submittedName>
</protein>
<accession>A0A8S3H9Z7</accession>
<feature type="non-terminal residue" evidence="1">
    <location>
        <position position="1"/>
    </location>
</feature>
<evidence type="ECO:0000313" key="1">
    <source>
        <dbReference type="EMBL" id="CAF5177500.1"/>
    </source>
</evidence>
<name>A0A8S3H9Z7_9BILA</name>
<dbReference type="AlphaFoldDB" id="A0A8S3H9Z7"/>
<evidence type="ECO:0000313" key="2">
    <source>
        <dbReference type="Proteomes" id="UP000681720"/>
    </source>
</evidence>
<proteinExistence type="predicted"/>
<sequence>PTSNSQQIVTNNMDDSIEYETLHDSSFNHLTDLDQHYDSSGWIDTPLSSFGTNSTDMVPSSPYTSYDFLCL</sequence>